<dbReference type="KEGG" id="cwo:Cwoe_5700"/>
<evidence type="ECO:0000313" key="2">
    <source>
        <dbReference type="EMBL" id="ADB54101.1"/>
    </source>
</evidence>
<proteinExistence type="predicted"/>
<feature type="domain" description="Amidohydrolase 3" evidence="1">
    <location>
        <begin position="182"/>
        <end position="399"/>
    </location>
</feature>
<dbReference type="OrthoDB" id="3366604at2"/>
<protein>
    <submittedName>
        <fullName evidence="2">Cytosine deaminase</fullName>
        <ecNumber evidence="2">3.5.4.1</ecNumber>
    </submittedName>
</protein>
<gene>
    <name evidence="2" type="ordered locus">Cwoe_5700</name>
</gene>
<dbReference type="Gene3D" id="3.20.20.140">
    <property type="entry name" value="Metal-dependent hydrolases"/>
    <property type="match status" value="1"/>
</dbReference>
<evidence type="ECO:0000313" key="3">
    <source>
        <dbReference type="Proteomes" id="UP000008229"/>
    </source>
</evidence>
<evidence type="ECO:0000259" key="1">
    <source>
        <dbReference type="Pfam" id="PF07969"/>
    </source>
</evidence>
<dbReference type="STRING" id="469383.Cwoe_5700"/>
<dbReference type="SUPFAM" id="SSF51556">
    <property type="entry name" value="Metallo-dependent hydrolases"/>
    <property type="match status" value="1"/>
</dbReference>
<dbReference type="Proteomes" id="UP000008229">
    <property type="component" value="Chromosome"/>
</dbReference>
<name>D3F1S0_CONWI</name>
<dbReference type="InterPro" id="IPR052349">
    <property type="entry name" value="Metallo-hydrolase_Enzymes"/>
</dbReference>
<dbReference type="GO" id="GO:0004131">
    <property type="term" value="F:cytosine deaminase activity"/>
    <property type="evidence" value="ECO:0007669"/>
    <property type="project" value="UniProtKB-EC"/>
</dbReference>
<keyword evidence="3" id="KW-1185">Reference proteome</keyword>
<dbReference type="InterPro" id="IPR032466">
    <property type="entry name" value="Metal_Hydrolase"/>
</dbReference>
<dbReference type="InterPro" id="IPR013108">
    <property type="entry name" value="Amidohydro_3"/>
</dbReference>
<dbReference type="HOGENOM" id="CLU_031758_0_1_11"/>
<dbReference type="EC" id="3.5.4.1" evidence="2"/>
<dbReference type="PANTHER" id="PTHR32027">
    <property type="entry name" value="CYTOSINE DEAMINASE"/>
    <property type="match status" value="1"/>
</dbReference>
<dbReference type="AlphaFoldDB" id="D3F1S0"/>
<dbReference type="RefSeq" id="WP_012937152.1">
    <property type="nucleotide sequence ID" value="NC_013739.1"/>
</dbReference>
<organism evidence="2 3">
    <name type="scientific">Conexibacter woesei (strain DSM 14684 / CCUG 47730 / CIP 108061 / JCM 11494 / NBRC 100937 / ID131577)</name>
    <dbReference type="NCBI Taxonomy" id="469383"/>
    <lineage>
        <taxon>Bacteria</taxon>
        <taxon>Bacillati</taxon>
        <taxon>Actinomycetota</taxon>
        <taxon>Thermoleophilia</taxon>
        <taxon>Solirubrobacterales</taxon>
        <taxon>Conexibacteraceae</taxon>
        <taxon>Conexibacter</taxon>
    </lineage>
</organism>
<dbReference type="eggNOG" id="COG0402">
    <property type="taxonomic scope" value="Bacteria"/>
</dbReference>
<dbReference type="Pfam" id="PF07969">
    <property type="entry name" value="Amidohydro_3"/>
    <property type="match status" value="1"/>
</dbReference>
<reference evidence="3" key="2">
    <citation type="submission" date="2010-01" db="EMBL/GenBank/DDBJ databases">
        <title>The complete genome of Conexibacter woesei DSM 14684.</title>
        <authorList>
            <consortium name="US DOE Joint Genome Institute (JGI-PGF)"/>
            <person name="Lucas S."/>
            <person name="Copeland A."/>
            <person name="Lapidus A."/>
            <person name="Glavina del Rio T."/>
            <person name="Dalin E."/>
            <person name="Tice H."/>
            <person name="Bruce D."/>
            <person name="Goodwin L."/>
            <person name="Pitluck S."/>
            <person name="Kyrpides N."/>
            <person name="Mavromatis K."/>
            <person name="Ivanova N."/>
            <person name="Mikhailova N."/>
            <person name="Chertkov O."/>
            <person name="Brettin T."/>
            <person name="Detter J.C."/>
            <person name="Han C."/>
            <person name="Larimer F."/>
            <person name="Land M."/>
            <person name="Hauser L."/>
            <person name="Markowitz V."/>
            <person name="Cheng J.-F."/>
            <person name="Hugenholtz P."/>
            <person name="Woyke T."/>
            <person name="Wu D."/>
            <person name="Pukall R."/>
            <person name="Steenblock K."/>
            <person name="Schneider S."/>
            <person name="Klenk H.-P."/>
            <person name="Eisen J.A."/>
        </authorList>
    </citation>
    <scope>NUCLEOTIDE SEQUENCE [LARGE SCALE GENOMIC DNA]</scope>
    <source>
        <strain evidence="3">DSM 14684 / CIP 108061 / JCM 11494 / NBRC 100937 / ID131577</strain>
    </source>
</reference>
<accession>D3F1S0</accession>
<dbReference type="EMBL" id="CP001854">
    <property type="protein sequence ID" value="ADB54101.1"/>
    <property type="molecule type" value="Genomic_DNA"/>
</dbReference>
<dbReference type="SUPFAM" id="SSF51338">
    <property type="entry name" value="Composite domain of metallo-dependent hydrolases"/>
    <property type="match status" value="1"/>
</dbReference>
<reference evidence="2 3" key="1">
    <citation type="journal article" date="2010" name="Stand. Genomic Sci.">
        <title>Complete genome sequence of Conexibacter woesei type strain (ID131577).</title>
        <authorList>
            <person name="Pukall R."/>
            <person name="Lapidus A."/>
            <person name="Glavina Del Rio T."/>
            <person name="Copeland A."/>
            <person name="Tice H."/>
            <person name="Cheng J.-F."/>
            <person name="Lucas S."/>
            <person name="Chen F."/>
            <person name="Nolan M."/>
            <person name="Bruce D."/>
            <person name="Goodwin L."/>
            <person name="Pitluck S."/>
            <person name="Mavromatis K."/>
            <person name="Ivanova N."/>
            <person name="Ovchinnikova G."/>
            <person name="Pati A."/>
            <person name="Chen A."/>
            <person name="Palaniappan K."/>
            <person name="Land M."/>
            <person name="Hauser L."/>
            <person name="Chang Y.-J."/>
            <person name="Jeffries C.D."/>
            <person name="Chain P."/>
            <person name="Meincke L."/>
            <person name="Sims D."/>
            <person name="Brettin T."/>
            <person name="Detter J.C."/>
            <person name="Rohde M."/>
            <person name="Goeker M."/>
            <person name="Bristow J."/>
            <person name="Eisen J.A."/>
            <person name="Markowitz V."/>
            <person name="Kyrpides N.C."/>
            <person name="Klenk H.-P."/>
            <person name="Hugenholtz P."/>
        </authorList>
    </citation>
    <scope>NUCLEOTIDE SEQUENCE [LARGE SCALE GENOMIC DNA]</scope>
    <source>
        <strain evidence="3">DSM 14684 / CIP 108061 / JCM 11494 / NBRC 100937 / ID131577</strain>
    </source>
</reference>
<keyword evidence="2" id="KW-0378">Hydrolase</keyword>
<sequence length="415" mass="43980">MSAPLADLVIAGARLHGHDGLVDVVVEGETIAAAGPRAGDGRVAVRRIEARGGLVTPSFVEPHTHPDKSFSRSRIGEVGFADDLMRRQVALKAGFTVADVEERATRFFTLAAAQGIGLLRAQVDIDSITRLVSFEGVMRARERCRDLLDVHVTAFPQEGLMKDAAALDLLRVALRDGADCVSGWPNNENSKEDELAHLDLVFELSQEFGVPIDANIDYFTDPTERMLEPMAERTLALGMGGRVSANHVGALETYADADAARVIAKVAEAGVSVTICPTNLSSGTRYRGVSRPHELRAAGVNVTAGTGNFHDNWESFGNLDPADLARLAYHALGLSHVEGVDLVWEMLTVNAARALGTAAGSVAAGQPADLVVFEAADRTTIVRGFGGARTTVKRGRVVAGRTASSWVADLPAASA</sequence>
<dbReference type="PANTHER" id="PTHR32027:SF9">
    <property type="entry name" value="BLL3847 PROTEIN"/>
    <property type="match status" value="1"/>
</dbReference>
<dbReference type="InterPro" id="IPR011059">
    <property type="entry name" value="Metal-dep_hydrolase_composite"/>
</dbReference>
<dbReference type="Gene3D" id="2.30.40.10">
    <property type="entry name" value="Urease, subunit C, domain 1"/>
    <property type="match status" value="1"/>
</dbReference>